<dbReference type="InterPro" id="IPR037063">
    <property type="entry name" value="PHb_sf"/>
</dbReference>
<dbReference type="EMBL" id="JQCB01000002">
    <property type="protein sequence ID" value="KRN96919.1"/>
    <property type="molecule type" value="Genomic_DNA"/>
</dbReference>
<dbReference type="InterPro" id="IPR012544">
    <property type="entry name" value="PHb"/>
</dbReference>
<evidence type="ECO:0000313" key="4">
    <source>
        <dbReference type="Proteomes" id="UP000051139"/>
    </source>
</evidence>
<dbReference type="PATRIC" id="fig|348151.3.peg.812"/>
<evidence type="ECO:0000313" key="5">
    <source>
        <dbReference type="Proteomes" id="UP000321429"/>
    </source>
</evidence>
<evidence type="ECO:0000259" key="1">
    <source>
        <dbReference type="Pfam" id="PF08000"/>
    </source>
</evidence>
<reference evidence="3 4" key="1">
    <citation type="journal article" date="2015" name="Genome Announc.">
        <title>Expanding the biotechnology potential of lactobacilli through comparative genomics of 213 strains and associated genera.</title>
        <authorList>
            <person name="Sun Z."/>
            <person name="Harris H.M."/>
            <person name="McCann A."/>
            <person name="Guo C."/>
            <person name="Argimon S."/>
            <person name="Zhang W."/>
            <person name="Yang X."/>
            <person name="Jeffery I.B."/>
            <person name="Cooney J.C."/>
            <person name="Kagawa T.F."/>
            <person name="Liu W."/>
            <person name="Song Y."/>
            <person name="Salvetti E."/>
            <person name="Wrobel A."/>
            <person name="Rasinkangas P."/>
            <person name="Parkhill J."/>
            <person name="Rea M.C."/>
            <person name="O'Sullivan O."/>
            <person name="Ritari J."/>
            <person name="Douillard F.P."/>
            <person name="Paul Ross R."/>
            <person name="Yang R."/>
            <person name="Briner A.E."/>
            <person name="Felis G.E."/>
            <person name="de Vos W.M."/>
            <person name="Barrangou R."/>
            <person name="Klaenhammer T.R."/>
            <person name="Caufield P.W."/>
            <person name="Cui Y."/>
            <person name="Zhang H."/>
            <person name="O'Toole P.W."/>
        </authorList>
    </citation>
    <scope>NUCLEOTIDE SEQUENCE [LARGE SCALE GENOMIC DNA]</scope>
    <source>
        <strain evidence="3 4">DSM 22696</strain>
    </source>
</reference>
<accession>A0A0R2LEI2</accession>
<sequence length="151" mass="17278">MALGFGHIVNGLLGNMSQTSTTELNSKYGIYLLPNEEIDSGFILVRDVIIFTNIRIIYINKKDVTGKKTNIQNIYLMNIIDVEVETAGFGIDDSDIKLTYLKNVQRRPYNEILETVKFEFPKSYEISTLYQSLEALAYQNRLDINNLKDQA</sequence>
<dbReference type="RefSeq" id="WP_057808785.1">
    <property type="nucleotide sequence ID" value="NZ_BJUD01000004.1"/>
</dbReference>
<dbReference type="Gene3D" id="2.30.29.50">
    <property type="entry name" value="Bacterial Pleckstrin homology domain"/>
    <property type="match status" value="1"/>
</dbReference>
<evidence type="ECO:0000313" key="2">
    <source>
        <dbReference type="EMBL" id="GEK28117.1"/>
    </source>
</evidence>
<dbReference type="OrthoDB" id="9803613at2"/>
<protein>
    <recommendedName>
        <fullName evidence="1">Bacterial Pleckstrin homology domain-containing protein</fullName>
    </recommendedName>
</protein>
<feature type="domain" description="Bacterial Pleckstrin homology" evidence="1">
    <location>
        <begin position="8"/>
        <end position="135"/>
    </location>
</feature>
<gene>
    <name evidence="3" type="ORF">IV55_GL000791</name>
    <name evidence="2" type="ORF">LSI01_04280</name>
</gene>
<dbReference type="Proteomes" id="UP000321429">
    <property type="component" value="Unassembled WGS sequence"/>
</dbReference>
<reference evidence="2 5" key="2">
    <citation type="submission" date="2019-07" db="EMBL/GenBank/DDBJ databases">
        <title>Whole genome shotgun sequence of Lactobacillus siliginis NBRC 101315.</title>
        <authorList>
            <person name="Hosoyama A."/>
            <person name="Uohara A."/>
            <person name="Ohji S."/>
            <person name="Ichikawa N."/>
        </authorList>
    </citation>
    <scope>NUCLEOTIDE SEQUENCE [LARGE SCALE GENOMIC DNA]</scope>
    <source>
        <strain evidence="2 5">NBRC 101315</strain>
    </source>
</reference>
<keyword evidence="4" id="KW-1185">Reference proteome</keyword>
<evidence type="ECO:0000313" key="3">
    <source>
        <dbReference type="EMBL" id="KRN96919.1"/>
    </source>
</evidence>
<dbReference type="SUPFAM" id="SSF50729">
    <property type="entry name" value="PH domain-like"/>
    <property type="match status" value="1"/>
</dbReference>
<comment type="caution">
    <text evidence="3">The sequence shown here is derived from an EMBL/GenBank/DDBJ whole genome shotgun (WGS) entry which is preliminary data.</text>
</comment>
<dbReference type="Pfam" id="PF08000">
    <property type="entry name" value="bPH_1"/>
    <property type="match status" value="1"/>
</dbReference>
<proteinExistence type="predicted"/>
<name>A0A0R2LEI2_9LACO</name>
<organism evidence="3 4">
    <name type="scientific">Furfurilactobacillus siliginis</name>
    <dbReference type="NCBI Taxonomy" id="348151"/>
    <lineage>
        <taxon>Bacteria</taxon>
        <taxon>Bacillati</taxon>
        <taxon>Bacillota</taxon>
        <taxon>Bacilli</taxon>
        <taxon>Lactobacillales</taxon>
        <taxon>Lactobacillaceae</taxon>
        <taxon>Furfurilactobacillus</taxon>
    </lineage>
</organism>
<dbReference type="AlphaFoldDB" id="A0A0R2LEI2"/>
<dbReference type="Proteomes" id="UP000051139">
    <property type="component" value="Unassembled WGS sequence"/>
</dbReference>
<dbReference type="EMBL" id="BJUD01000004">
    <property type="protein sequence ID" value="GEK28117.1"/>
    <property type="molecule type" value="Genomic_DNA"/>
</dbReference>